<reference evidence="5" key="1">
    <citation type="submission" date="2016-04" db="EMBL/GenBank/DDBJ databases">
        <authorList>
            <person name="Evans L.H."/>
            <person name="Alamgir A."/>
            <person name="Owens N."/>
            <person name="Weber N.D."/>
            <person name="Virtaneva K."/>
            <person name="Barbian K."/>
            <person name="Babar A."/>
            <person name="Rosenke K."/>
        </authorList>
    </citation>
    <scope>NUCLEOTIDE SEQUENCE [LARGE SCALE GENOMIC DNA]</scope>
    <source>
        <strain evidence="5">CBS 101.48</strain>
    </source>
</reference>
<keyword evidence="3" id="KW-0812">Transmembrane</keyword>
<evidence type="ECO:0000259" key="4">
    <source>
        <dbReference type="Pfam" id="PF06428"/>
    </source>
</evidence>
<keyword evidence="3" id="KW-0472">Membrane</keyword>
<dbReference type="SUPFAM" id="SSF144284">
    <property type="entry name" value="Sec2 N-terminal region"/>
    <property type="match status" value="1"/>
</dbReference>
<dbReference type="Pfam" id="PF06428">
    <property type="entry name" value="Sec2p"/>
    <property type="match status" value="1"/>
</dbReference>
<dbReference type="GO" id="GO:0005085">
    <property type="term" value="F:guanyl-nucleotide exchange factor activity"/>
    <property type="evidence" value="ECO:0007669"/>
    <property type="project" value="InterPro"/>
</dbReference>
<evidence type="ECO:0000256" key="3">
    <source>
        <dbReference type="SAM" id="Phobius"/>
    </source>
</evidence>
<keyword evidence="6" id="KW-1185">Reference proteome</keyword>
<dbReference type="GO" id="GO:0006887">
    <property type="term" value="P:exocytosis"/>
    <property type="evidence" value="ECO:0007669"/>
    <property type="project" value="TreeGrafter"/>
</dbReference>
<dbReference type="InParanoid" id="A0A168L919"/>
<evidence type="ECO:0000256" key="2">
    <source>
        <dbReference type="SAM" id="Coils"/>
    </source>
</evidence>
<keyword evidence="1 2" id="KW-0175">Coiled coil</keyword>
<name>A0A168L919_ABSGL</name>
<dbReference type="CDD" id="cd21044">
    <property type="entry name" value="Rab11BD_RAB3IP_like"/>
    <property type="match status" value="1"/>
</dbReference>
<dbReference type="InterPro" id="IPR009449">
    <property type="entry name" value="Sec2_N"/>
</dbReference>
<feature type="domain" description="GDP/GTP exchange factor Sec2 N-terminal" evidence="4">
    <location>
        <begin position="99"/>
        <end position="171"/>
    </location>
</feature>
<evidence type="ECO:0000313" key="5">
    <source>
        <dbReference type="EMBL" id="SAL96310.1"/>
    </source>
</evidence>
<organism evidence="5">
    <name type="scientific">Absidia glauca</name>
    <name type="common">Pin mould</name>
    <dbReference type="NCBI Taxonomy" id="4829"/>
    <lineage>
        <taxon>Eukaryota</taxon>
        <taxon>Fungi</taxon>
        <taxon>Fungi incertae sedis</taxon>
        <taxon>Mucoromycota</taxon>
        <taxon>Mucoromycotina</taxon>
        <taxon>Mucoromycetes</taxon>
        <taxon>Mucorales</taxon>
        <taxon>Cunninghamellaceae</taxon>
        <taxon>Absidia</taxon>
    </lineage>
</organism>
<feature type="coiled-coil region" evidence="2">
    <location>
        <begin position="112"/>
        <end position="146"/>
    </location>
</feature>
<proteinExistence type="predicted"/>
<sequence length="440" mass="50705">MDRNNDRTAGSFYLQVPPPVALSESLNKSLPSLHSATQSPSSIRSSLDPSSAYWGGMTTMASCDNKGNEDYHRTLSTENHRSFNCHQANSFCETVDLHERAGVENTYWQTAWKEQKSRAETAEFELKKIEEELEDLTLSLFTEANQLVANEKRARMDMEMKLKQACLQLDAEKSRSSSNSRPMPPPLYQPTLQSSEFELFFEQLLSQPFQKLHGLPFMKACLKFDIVPCLKMTEGSDAWIKKWLHTLLHHPCYIEDRKQDPLHDRPKRQVYEKSELQKDAELEYVCVGCYKPMARSPYRFRWTPQDPWQWMDVHCRNRSVAVCNFYSFLRNMKLHLMITGMMILPLLISLLFPMILCYNGDTHTGLILLSENRAIRSGVLSADHLCQEYPEKFPARRIANRGTVHCTIWTEPKCQGSLFIIPAHYEVDSPSGISFKSVIC</sequence>
<accession>A0A168L919</accession>
<feature type="transmembrane region" description="Helical" evidence="3">
    <location>
        <begin position="334"/>
        <end position="356"/>
    </location>
</feature>
<dbReference type="GO" id="GO:0070319">
    <property type="term" value="C:Golgi to plasma membrane transport vesicle"/>
    <property type="evidence" value="ECO:0007669"/>
    <property type="project" value="TreeGrafter"/>
</dbReference>
<dbReference type="Gene3D" id="6.10.140.910">
    <property type="match status" value="1"/>
</dbReference>
<evidence type="ECO:0000313" key="6">
    <source>
        <dbReference type="Proteomes" id="UP000078561"/>
    </source>
</evidence>
<evidence type="ECO:0000256" key="1">
    <source>
        <dbReference type="ARBA" id="ARBA00023054"/>
    </source>
</evidence>
<dbReference type="EMBL" id="LT550921">
    <property type="protein sequence ID" value="SAL96310.1"/>
    <property type="molecule type" value="Genomic_DNA"/>
</dbReference>
<dbReference type="GO" id="GO:0051286">
    <property type="term" value="C:cell tip"/>
    <property type="evidence" value="ECO:0007669"/>
    <property type="project" value="TreeGrafter"/>
</dbReference>
<protein>
    <recommendedName>
        <fullName evidence="4">GDP/GTP exchange factor Sec2 N-terminal domain-containing protein</fullName>
    </recommendedName>
</protein>
<gene>
    <name evidence="5" type="primary">ABSGL_01706.1 scaffold 2091</name>
</gene>
<dbReference type="Proteomes" id="UP000078561">
    <property type="component" value="Unassembled WGS sequence"/>
</dbReference>
<dbReference type="PANTHER" id="PTHR14430">
    <property type="entry name" value="RABIN3-RELATED"/>
    <property type="match status" value="1"/>
</dbReference>
<dbReference type="PANTHER" id="PTHR14430:SF4">
    <property type="entry name" value="GDP_GTP EXCHANGE FACTOR SEC2 N-TERMINAL DOMAIN-CONTAINING PROTEIN"/>
    <property type="match status" value="1"/>
</dbReference>
<keyword evidence="3" id="KW-1133">Transmembrane helix</keyword>
<dbReference type="AlphaFoldDB" id="A0A168L919"/>
<dbReference type="OrthoDB" id="2220192at2759"/>
<dbReference type="InterPro" id="IPR040351">
    <property type="entry name" value="RAB3IL/RAB3IP/Sec2"/>
</dbReference>
<dbReference type="STRING" id="4829.A0A168L919"/>